<evidence type="ECO:0000313" key="4">
    <source>
        <dbReference type="EMBL" id="MFF5897905.1"/>
    </source>
</evidence>
<comment type="caution">
    <text evidence="4">The sequence shown here is derived from an EMBL/GenBank/DDBJ whole genome shotgun (WGS) entry which is preliminary data.</text>
</comment>
<keyword evidence="2" id="KW-1133">Transmembrane helix</keyword>
<sequence>MRVLNRAVAGRDPGSGTGARRAVARTLAGTAALASLLGAAPATVPAPAPGSSVVTVKTGGDRTAPAVVGPLAGVRLALYASDDATAPVNDTWAQCTSDADGDCSFVVPDTGAGGGNAGRRYHVRQVADGVPDGWYTNPALRTGAGSGSGSVESPYRFRTPALEGGRTYSSTGDFMFSTDYAANPYVASGGIWQQSRDNPDLPDSCGLDVALVLDLSASVGSALPALKAAADGFTDALAGTPSRMALFSFDRGSPSTGTANHPGLMPVSTQAGADTFKDLYADWTLGSGTNWDQGLYAAARAEPHYDAVVVLTDGNPTYWNDPRTGDGSHTHFADTEGGIFAANAVKAEGSRVVAVGVGRGVEGVSGLNLRAISGPEAFDGTNPTTADHYQTDDFAGAGEALTELALGNCAGTLSVVKQIVPEDNRGEDVTGATPAGEGWEFTATTSTSGVGGLPDTQETSEDGTGAVSFEPTYPAGIDSAAVDVAETQRSGYDLVTRDGRNAVCTDLDTGAPVEVTNTGTAAEPAFSVDVARLSAISCTMYNRPRPAPDDASITVGKEWEIDGETYAHRDRPDGFEAALTLTGPGAGPATAQPWGEARDGYAVGDTATIAETTSVPEACTVGSSRVTTANGESVDESLPYEARLTDTENAFTVRNTVTCEARLTLVKRVVNEHGGTATPEDWTLTAAGPEDLSGASGTPAVTEVPVPGGTYTLGESGGPQGYTATGWACAGTEGELPATDGRVTVAPGDAVTCTLTNTDRGHSPSPSPHPTGTHPTKPPWDGGTGGGHGGGHGDGGLGETGAGSSTPLALTALGCVVAGTVLLLAMARRRRR</sequence>
<dbReference type="PROSITE" id="PS50234">
    <property type="entry name" value="VWFA"/>
    <property type="match status" value="1"/>
</dbReference>
<accession>A0ABW6X750</accession>
<feature type="compositionally biased region" description="Gly residues" evidence="1">
    <location>
        <begin position="782"/>
        <end position="801"/>
    </location>
</feature>
<protein>
    <recommendedName>
        <fullName evidence="3">VWFA domain-containing protein</fullName>
    </recommendedName>
</protein>
<evidence type="ECO:0000256" key="2">
    <source>
        <dbReference type="SAM" id="Phobius"/>
    </source>
</evidence>
<dbReference type="Gene3D" id="3.40.50.410">
    <property type="entry name" value="von Willebrand factor, type A domain"/>
    <property type="match status" value="1"/>
</dbReference>
<evidence type="ECO:0000256" key="1">
    <source>
        <dbReference type="SAM" id="MobiDB-lite"/>
    </source>
</evidence>
<feature type="transmembrane region" description="Helical" evidence="2">
    <location>
        <begin position="808"/>
        <end position="827"/>
    </location>
</feature>
<dbReference type="EMBL" id="JBIBEG010000004">
    <property type="protein sequence ID" value="MFF5897905.1"/>
    <property type="molecule type" value="Genomic_DNA"/>
</dbReference>
<proteinExistence type="predicted"/>
<organism evidence="4 5">
    <name type="scientific">Streptomyces argenteolus</name>
    <dbReference type="NCBI Taxonomy" id="67274"/>
    <lineage>
        <taxon>Bacteria</taxon>
        <taxon>Bacillati</taxon>
        <taxon>Actinomycetota</taxon>
        <taxon>Actinomycetes</taxon>
        <taxon>Kitasatosporales</taxon>
        <taxon>Streptomycetaceae</taxon>
        <taxon>Streptomyces</taxon>
    </lineage>
</organism>
<feature type="region of interest" description="Disordered" evidence="1">
    <location>
        <begin position="752"/>
        <end position="802"/>
    </location>
</feature>
<dbReference type="RefSeq" id="WP_387903578.1">
    <property type="nucleotide sequence ID" value="NZ_JBIBEG010000004.1"/>
</dbReference>
<keyword evidence="2" id="KW-0472">Membrane</keyword>
<feature type="compositionally biased region" description="Low complexity" evidence="1">
    <location>
        <begin position="770"/>
        <end position="781"/>
    </location>
</feature>
<dbReference type="Proteomes" id="UP001602322">
    <property type="component" value="Unassembled WGS sequence"/>
</dbReference>
<dbReference type="InterPro" id="IPR036465">
    <property type="entry name" value="vWFA_dom_sf"/>
</dbReference>
<name>A0ABW6X750_9ACTN</name>
<keyword evidence="5" id="KW-1185">Reference proteome</keyword>
<evidence type="ECO:0000313" key="5">
    <source>
        <dbReference type="Proteomes" id="UP001602322"/>
    </source>
</evidence>
<keyword evidence="2" id="KW-0812">Transmembrane</keyword>
<feature type="domain" description="VWFA" evidence="3">
    <location>
        <begin position="208"/>
        <end position="404"/>
    </location>
</feature>
<dbReference type="CDD" id="cd00198">
    <property type="entry name" value="vWFA"/>
    <property type="match status" value="1"/>
</dbReference>
<gene>
    <name evidence="4" type="ORF">ACFY8O_18475</name>
</gene>
<dbReference type="Pfam" id="PF19403">
    <property type="entry name" value="SpaA_2"/>
    <property type="match status" value="1"/>
</dbReference>
<reference evidence="4 5" key="1">
    <citation type="submission" date="2024-10" db="EMBL/GenBank/DDBJ databases">
        <title>The Natural Products Discovery Center: Release of the First 8490 Sequenced Strains for Exploring Actinobacteria Biosynthetic Diversity.</title>
        <authorList>
            <person name="Kalkreuter E."/>
            <person name="Kautsar S.A."/>
            <person name="Yang D."/>
            <person name="Bader C.D."/>
            <person name="Teijaro C.N."/>
            <person name="Fluegel L."/>
            <person name="Davis C.M."/>
            <person name="Simpson J.R."/>
            <person name="Lauterbach L."/>
            <person name="Steele A.D."/>
            <person name="Gui C."/>
            <person name="Meng S."/>
            <person name="Li G."/>
            <person name="Viehrig K."/>
            <person name="Ye F."/>
            <person name="Su P."/>
            <person name="Kiefer A.F."/>
            <person name="Nichols A."/>
            <person name="Cepeda A.J."/>
            <person name="Yan W."/>
            <person name="Fan B."/>
            <person name="Jiang Y."/>
            <person name="Adhikari A."/>
            <person name="Zheng C.-J."/>
            <person name="Schuster L."/>
            <person name="Cowan T.M."/>
            <person name="Smanski M.J."/>
            <person name="Chevrette M.G."/>
            <person name="De Carvalho L.P.S."/>
            <person name="Shen B."/>
        </authorList>
    </citation>
    <scope>NUCLEOTIDE SEQUENCE [LARGE SCALE GENOMIC DNA]</scope>
    <source>
        <strain evidence="4 5">NPDC012540</strain>
    </source>
</reference>
<dbReference type="InterPro" id="IPR045826">
    <property type="entry name" value="SpaA_PFL_dom_2"/>
</dbReference>
<dbReference type="SUPFAM" id="SSF53300">
    <property type="entry name" value="vWA-like"/>
    <property type="match status" value="1"/>
</dbReference>
<dbReference type="InterPro" id="IPR002035">
    <property type="entry name" value="VWF_A"/>
</dbReference>
<evidence type="ECO:0000259" key="3">
    <source>
        <dbReference type="PROSITE" id="PS50234"/>
    </source>
</evidence>